<dbReference type="AlphaFoldDB" id="A0A5S6QZM2"/>
<dbReference type="WBParaSite" id="TMUE_3000012357.1">
    <property type="protein sequence ID" value="TMUE_3000012357.1"/>
    <property type="gene ID" value="WBGene00285819"/>
</dbReference>
<keyword evidence="2" id="KW-0472">Membrane</keyword>
<accession>A0A5S6QZM2</accession>
<feature type="transmembrane region" description="Helical" evidence="2">
    <location>
        <begin position="25"/>
        <end position="46"/>
    </location>
</feature>
<evidence type="ECO:0000313" key="3">
    <source>
        <dbReference type="Proteomes" id="UP000046395"/>
    </source>
</evidence>
<evidence type="ECO:0000256" key="1">
    <source>
        <dbReference type="SAM" id="MobiDB-lite"/>
    </source>
</evidence>
<protein>
    <submittedName>
        <fullName evidence="4">Uncharacterized protein</fullName>
    </submittedName>
</protein>
<feature type="compositionally biased region" description="Acidic residues" evidence="1">
    <location>
        <begin position="69"/>
        <end position="89"/>
    </location>
</feature>
<name>A0A5S6QZM2_TRIMR</name>
<sequence length="202" mass="22674">MGRYAYYGMRMHVNACEKEFQHSPAILVIGTLLVVVSVIAVTFACAKLAEARQKLREKTRADAQATPADDNDDDDSKGNDDDEDSDEDSPSVTVSGSMDESCTWDESLFDTKFAGSGTHVLRAYLTSRRPSPWRANVPPLLADVKTKKPPKIRKEILESWVERKEKSEQSHRTDDKRLSFDFDFESVSIDDGDEQPNDPNIT</sequence>
<keyword evidence="3" id="KW-1185">Reference proteome</keyword>
<feature type="region of interest" description="Disordered" evidence="1">
    <location>
        <begin position="57"/>
        <end position="99"/>
    </location>
</feature>
<feature type="compositionally biased region" description="Polar residues" evidence="1">
    <location>
        <begin position="90"/>
        <end position="99"/>
    </location>
</feature>
<keyword evidence="2" id="KW-0812">Transmembrane</keyword>
<proteinExistence type="predicted"/>
<evidence type="ECO:0000256" key="2">
    <source>
        <dbReference type="SAM" id="Phobius"/>
    </source>
</evidence>
<keyword evidence="2" id="KW-1133">Transmembrane helix</keyword>
<organism evidence="3 4">
    <name type="scientific">Trichuris muris</name>
    <name type="common">Mouse whipworm</name>
    <dbReference type="NCBI Taxonomy" id="70415"/>
    <lineage>
        <taxon>Eukaryota</taxon>
        <taxon>Metazoa</taxon>
        <taxon>Ecdysozoa</taxon>
        <taxon>Nematoda</taxon>
        <taxon>Enoplea</taxon>
        <taxon>Dorylaimia</taxon>
        <taxon>Trichinellida</taxon>
        <taxon>Trichuridae</taxon>
        <taxon>Trichuris</taxon>
    </lineage>
</organism>
<evidence type="ECO:0000313" key="4">
    <source>
        <dbReference type="WBParaSite" id="TMUE_3000012357.1"/>
    </source>
</evidence>
<reference evidence="4" key="1">
    <citation type="submission" date="2019-12" db="UniProtKB">
        <authorList>
            <consortium name="WormBaseParasite"/>
        </authorList>
    </citation>
    <scope>IDENTIFICATION</scope>
</reference>
<dbReference type="Proteomes" id="UP000046395">
    <property type="component" value="Unassembled WGS sequence"/>
</dbReference>